<evidence type="ECO:0000313" key="1">
    <source>
        <dbReference type="EMBL" id="SOY29393.1"/>
    </source>
</evidence>
<sequence length="43" mass="5314">MELNINAPAYFKEHYGMDDEVYKFCRKAYNFFKDREYSDILHT</sequence>
<dbReference type="EMBL" id="OFSM01000009">
    <property type="protein sequence ID" value="SOY29393.1"/>
    <property type="molecule type" value="Genomic_DNA"/>
</dbReference>
<keyword evidence="2" id="KW-1185">Reference proteome</keyword>
<gene>
    <name evidence="1" type="ORF">AMURIS_02108</name>
</gene>
<dbReference type="AlphaFoldDB" id="A0A2K4ZFZ7"/>
<protein>
    <submittedName>
        <fullName evidence="1">Uncharacterized protein</fullName>
    </submittedName>
</protein>
<proteinExistence type="predicted"/>
<reference evidence="1 2" key="1">
    <citation type="submission" date="2018-01" db="EMBL/GenBank/DDBJ databases">
        <authorList>
            <person name="Gaut B.S."/>
            <person name="Morton B.R."/>
            <person name="Clegg M.T."/>
            <person name="Duvall M.R."/>
        </authorList>
    </citation>
    <scope>NUCLEOTIDE SEQUENCE [LARGE SCALE GENOMIC DNA]</scope>
    <source>
        <strain evidence="1">GP69</strain>
    </source>
</reference>
<dbReference type="RefSeq" id="WP_257479247.1">
    <property type="nucleotide sequence ID" value="NZ_JANJZD010000009.1"/>
</dbReference>
<organism evidence="1 2">
    <name type="scientific">Acetatifactor muris</name>
    <dbReference type="NCBI Taxonomy" id="879566"/>
    <lineage>
        <taxon>Bacteria</taxon>
        <taxon>Bacillati</taxon>
        <taxon>Bacillota</taxon>
        <taxon>Clostridia</taxon>
        <taxon>Lachnospirales</taxon>
        <taxon>Lachnospiraceae</taxon>
        <taxon>Acetatifactor</taxon>
    </lineage>
</organism>
<accession>A0A2K4ZFZ7</accession>
<dbReference type="Proteomes" id="UP000236311">
    <property type="component" value="Unassembled WGS sequence"/>
</dbReference>
<name>A0A2K4ZFZ7_9FIRM</name>
<evidence type="ECO:0000313" key="2">
    <source>
        <dbReference type="Proteomes" id="UP000236311"/>
    </source>
</evidence>